<dbReference type="InterPro" id="IPR015815">
    <property type="entry name" value="HIBADH-related"/>
</dbReference>
<dbReference type="AlphaFoldDB" id="A0A9P5MV20"/>
<evidence type="ECO:0000256" key="9">
    <source>
        <dbReference type="RuleBase" id="RU910714"/>
    </source>
</evidence>
<dbReference type="PROSITE" id="PS00895">
    <property type="entry name" value="3_HYDROXYISOBUT_DH"/>
    <property type="match status" value="1"/>
</dbReference>
<dbReference type="NCBIfam" id="TIGR01692">
    <property type="entry name" value="HIBADH"/>
    <property type="match status" value="1"/>
</dbReference>
<sequence>MRSTARLLRHASRSRANSISFVGLGRMGSEMASNLFSKRIADENNSRFVVFDAVPEVAARFIIEFRKQFHSANITAVDNPEEATLASGTIITMLPSSPHVRQVYLDSSGIIPTLRSMPPLDASNTLCIDSTTLDVQVGRDVAAEAQAAGAGMVDAPVSGGVTGAKAGTLSFLVGGSEQSFTRASPILAHMGQRIIHCGPAGSGLAAKICNNLVLGVEQIVVAEAMLLGQRLGLDPAVLAGVINNSTGACWSSSVNNPVPGALPDKSPPCERGFEGGFATGLMIKDMGLATDVSKESGSPVPLAEAAEKIYIEAVRRYPELSRKDFSAVYEYLEGMKR</sequence>
<dbReference type="GO" id="GO:0050661">
    <property type="term" value="F:NADP binding"/>
    <property type="evidence" value="ECO:0007669"/>
    <property type="project" value="InterPro"/>
</dbReference>
<organism evidence="12 13">
    <name type="scientific">Russula ochroleuca</name>
    <dbReference type="NCBI Taxonomy" id="152965"/>
    <lineage>
        <taxon>Eukaryota</taxon>
        <taxon>Fungi</taxon>
        <taxon>Dikarya</taxon>
        <taxon>Basidiomycota</taxon>
        <taxon>Agaricomycotina</taxon>
        <taxon>Agaricomycetes</taxon>
        <taxon>Russulales</taxon>
        <taxon>Russulaceae</taxon>
        <taxon>Russula</taxon>
    </lineage>
</organism>
<comment type="similarity">
    <text evidence="2">Belongs to the HIBADH-related family. 3-hydroxyisobutyrate dehydrogenase subfamily.</text>
</comment>
<comment type="catalytic activity">
    <reaction evidence="7 9">
        <text>3-hydroxy-2-methylpropanoate + NAD(+) = 2-methyl-3-oxopropanoate + NADH + H(+)</text>
        <dbReference type="Rhea" id="RHEA:17681"/>
        <dbReference type="ChEBI" id="CHEBI:11805"/>
        <dbReference type="ChEBI" id="CHEBI:15378"/>
        <dbReference type="ChEBI" id="CHEBI:57540"/>
        <dbReference type="ChEBI" id="CHEBI:57700"/>
        <dbReference type="ChEBI" id="CHEBI:57945"/>
        <dbReference type="EC" id="1.1.1.31"/>
    </reaction>
</comment>
<accession>A0A9P5MV20</accession>
<evidence type="ECO:0000256" key="6">
    <source>
        <dbReference type="ARBA" id="ARBA00023027"/>
    </source>
</evidence>
<dbReference type="InterPro" id="IPR029154">
    <property type="entry name" value="HIBADH-like_NADP-bd"/>
</dbReference>
<evidence type="ECO:0000313" key="12">
    <source>
        <dbReference type="EMBL" id="KAF8479220.1"/>
    </source>
</evidence>
<dbReference type="Pfam" id="PF14833">
    <property type="entry name" value="NAD_binding_11"/>
    <property type="match status" value="1"/>
</dbReference>
<dbReference type="GO" id="GO:0008442">
    <property type="term" value="F:3-hydroxyisobutyrate dehydrogenase activity"/>
    <property type="evidence" value="ECO:0007669"/>
    <property type="project" value="UniProtKB-EC"/>
</dbReference>
<evidence type="ECO:0000256" key="3">
    <source>
        <dbReference type="ARBA" id="ARBA00012991"/>
    </source>
</evidence>
<keyword evidence="4 9" id="KW-0101">Branched-chain amino acid catabolism</keyword>
<comment type="caution">
    <text evidence="12">The sequence shown here is derived from an EMBL/GenBank/DDBJ whole genome shotgun (WGS) entry which is preliminary data.</text>
</comment>
<evidence type="ECO:0000256" key="1">
    <source>
        <dbReference type="ARBA" id="ARBA00005109"/>
    </source>
</evidence>
<evidence type="ECO:0000256" key="8">
    <source>
        <dbReference type="PIRSR" id="PIRSR000103-1"/>
    </source>
</evidence>
<reference evidence="12" key="1">
    <citation type="submission" date="2019-10" db="EMBL/GenBank/DDBJ databases">
        <authorList>
            <consortium name="DOE Joint Genome Institute"/>
            <person name="Kuo A."/>
            <person name="Miyauchi S."/>
            <person name="Kiss E."/>
            <person name="Drula E."/>
            <person name="Kohler A."/>
            <person name="Sanchez-Garcia M."/>
            <person name="Andreopoulos B."/>
            <person name="Barry K.W."/>
            <person name="Bonito G."/>
            <person name="Buee M."/>
            <person name="Carver A."/>
            <person name="Chen C."/>
            <person name="Cichocki N."/>
            <person name="Clum A."/>
            <person name="Culley D."/>
            <person name="Crous P.W."/>
            <person name="Fauchery L."/>
            <person name="Girlanda M."/>
            <person name="Hayes R."/>
            <person name="Keri Z."/>
            <person name="LaButti K."/>
            <person name="Lipzen A."/>
            <person name="Lombard V."/>
            <person name="Magnuson J."/>
            <person name="Maillard F."/>
            <person name="Morin E."/>
            <person name="Murat C."/>
            <person name="Nolan M."/>
            <person name="Ohm R."/>
            <person name="Pangilinan J."/>
            <person name="Pereira M."/>
            <person name="Perotto S."/>
            <person name="Peter M."/>
            <person name="Riley R."/>
            <person name="Sitrit Y."/>
            <person name="Stielow B."/>
            <person name="Szollosi G."/>
            <person name="Zifcakova L."/>
            <person name="Stursova M."/>
            <person name="Spatafora J.W."/>
            <person name="Tedersoo L."/>
            <person name="Vaario L.-M."/>
            <person name="Yamada A."/>
            <person name="Yan M."/>
            <person name="Wang P."/>
            <person name="Xu J."/>
            <person name="Bruns T."/>
            <person name="Baldrian P."/>
            <person name="Vilgalys R."/>
            <person name="Henrissat B."/>
            <person name="Grigoriev I.V."/>
            <person name="Hibbett D."/>
            <person name="Nagy L.G."/>
            <person name="Martin F.M."/>
        </authorList>
    </citation>
    <scope>NUCLEOTIDE SEQUENCE</scope>
    <source>
        <strain evidence="12">Prilba</strain>
    </source>
</reference>
<keyword evidence="13" id="KW-1185">Reference proteome</keyword>
<dbReference type="SUPFAM" id="SSF48179">
    <property type="entry name" value="6-phosphogluconate dehydrogenase C-terminal domain-like"/>
    <property type="match status" value="1"/>
</dbReference>
<evidence type="ECO:0000256" key="4">
    <source>
        <dbReference type="ARBA" id="ARBA00022456"/>
    </source>
</evidence>
<dbReference type="SUPFAM" id="SSF51735">
    <property type="entry name" value="NAD(P)-binding Rossmann-fold domains"/>
    <property type="match status" value="1"/>
</dbReference>
<keyword evidence="6 9" id="KW-0520">NAD</keyword>
<protein>
    <recommendedName>
        <fullName evidence="3 9">3-hydroxyisobutyrate dehydrogenase</fullName>
        <shortName evidence="9">HIBADH</shortName>
        <ecNumber evidence="3 9">1.1.1.31</ecNumber>
    </recommendedName>
</protein>
<feature type="active site" evidence="8">
    <location>
        <position position="207"/>
    </location>
</feature>
<dbReference type="GO" id="GO:0005739">
    <property type="term" value="C:mitochondrion"/>
    <property type="evidence" value="ECO:0007669"/>
    <property type="project" value="TreeGrafter"/>
</dbReference>
<evidence type="ECO:0000256" key="2">
    <source>
        <dbReference type="ARBA" id="ARBA00006013"/>
    </source>
</evidence>
<evidence type="ECO:0000256" key="5">
    <source>
        <dbReference type="ARBA" id="ARBA00023002"/>
    </source>
</evidence>
<dbReference type="Proteomes" id="UP000759537">
    <property type="component" value="Unassembled WGS sequence"/>
</dbReference>
<keyword evidence="5 9" id="KW-0560">Oxidoreductase</keyword>
<dbReference type="EC" id="1.1.1.31" evidence="3 9"/>
<feature type="domain" description="3-hydroxyisobutyrate dehydrogenase-like NAD-binding" evidence="11">
    <location>
        <begin position="201"/>
        <end position="331"/>
    </location>
</feature>
<comment type="pathway">
    <text evidence="1 9">Amino-acid degradation; L-valine degradation.</text>
</comment>
<evidence type="ECO:0000256" key="7">
    <source>
        <dbReference type="ARBA" id="ARBA00049197"/>
    </source>
</evidence>
<dbReference type="InterPro" id="IPR011548">
    <property type="entry name" value="HIBADH"/>
</dbReference>
<dbReference type="InterPro" id="IPR002204">
    <property type="entry name" value="3-OH-isobutyrate_DH-rel_CS"/>
</dbReference>
<dbReference type="OrthoDB" id="435038at2759"/>
<reference evidence="12" key="2">
    <citation type="journal article" date="2020" name="Nat. Commun.">
        <title>Large-scale genome sequencing of mycorrhizal fungi provides insights into the early evolution of symbiotic traits.</title>
        <authorList>
            <person name="Miyauchi S."/>
            <person name="Kiss E."/>
            <person name="Kuo A."/>
            <person name="Drula E."/>
            <person name="Kohler A."/>
            <person name="Sanchez-Garcia M."/>
            <person name="Morin E."/>
            <person name="Andreopoulos B."/>
            <person name="Barry K.W."/>
            <person name="Bonito G."/>
            <person name="Buee M."/>
            <person name="Carver A."/>
            <person name="Chen C."/>
            <person name="Cichocki N."/>
            <person name="Clum A."/>
            <person name="Culley D."/>
            <person name="Crous P.W."/>
            <person name="Fauchery L."/>
            <person name="Girlanda M."/>
            <person name="Hayes R.D."/>
            <person name="Keri Z."/>
            <person name="LaButti K."/>
            <person name="Lipzen A."/>
            <person name="Lombard V."/>
            <person name="Magnuson J."/>
            <person name="Maillard F."/>
            <person name="Murat C."/>
            <person name="Nolan M."/>
            <person name="Ohm R.A."/>
            <person name="Pangilinan J."/>
            <person name="Pereira M.F."/>
            <person name="Perotto S."/>
            <person name="Peter M."/>
            <person name="Pfister S."/>
            <person name="Riley R."/>
            <person name="Sitrit Y."/>
            <person name="Stielow J.B."/>
            <person name="Szollosi G."/>
            <person name="Zifcakova L."/>
            <person name="Stursova M."/>
            <person name="Spatafora J.W."/>
            <person name="Tedersoo L."/>
            <person name="Vaario L.M."/>
            <person name="Yamada A."/>
            <person name="Yan M."/>
            <person name="Wang P."/>
            <person name="Xu J."/>
            <person name="Bruns T."/>
            <person name="Baldrian P."/>
            <person name="Vilgalys R."/>
            <person name="Dunand C."/>
            <person name="Henrissat B."/>
            <person name="Grigoriev I.V."/>
            <person name="Hibbett D."/>
            <person name="Nagy L.G."/>
            <person name="Martin F.M."/>
        </authorList>
    </citation>
    <scope>NUCLEOTIDE SEQUENCE</scope>
    <source>
        <strain evidence="12">Prilba</strain>
    </source>
</reference>
<dbReference type="PANTHER" id="PTHR22981:SF7">
    <property type="entry name" value="3-HYDROXYISOBUTYRATE DEHYDROGENASE, MITOCHONDRIAL"/>
    <property type="match status" value="1"/>
</dbReference>
<dbReference type="PANTHER" id="PTHR22981">
    <property type="entry name" value="3-HYDROXYISOBUTYRATE DEHYDROGENASE-RELATED"/>
    <property type="match status" value="1"/>
</dbReference>
<dbReference type="GO" id="GO:0051287">
    <property type="term" value="F:NAD binding"/>
    <property type="evidence" value="ECO:0007669"/>
    <property type="project" value="InterPro"/>
</dbReference>
<dbReference type="InterPro" id="IPR013328">
    <property type="entry name" value="6PGD_dom2"/>
</dbReference>
<evidence type="ECO:0000259" key="11">
    <source>
        <dbReference type="Pfam" id="PF14833"/>
    </source>
</evidence>
<dbReference type="EMBL" id="WHVB01000010">
    <property type="protein sequence ID" value="KAF8479220.1"/>
    <property type="molecule type" value="Genomic_DNA"/>
</dbReference>
<dbReference type="GO" id="GO:0006574">
    <property type="term" value="P:L-valine catabolic process"/>
    <property type="evidence" value="ECO:0007669"/>
    <property type="project" value="TreeGrafter"/>
</dbReference>
<gene>
    <name evidence="12" type="ORF">DFH94DRAFT_748487</name>
</gene>
<dbReference type="Gene3D" id="3.40.50.720">
    <property type="entry name" value="NAD(P)-binding Rossmann-like Domain"/>
    <property type="match status" value="1"/>
</dbReference>
<dbReference type="Pfam" id="PF03446">
    <property type="entry name" value="NAD_binding_2"/>
    <property type="match status" value="1"/>
</dbReference>
<dbReference type="InterPro" id="IPR006115">
    <property type="entry name" value="6PGDH_NADP-bd"/>
</dbReference>
<dbReference type="FunFam" id="1.10.1040.10:FF:000006">
    <property type="entry name" value="3-hydroxyisobutyrate dehydrogenase"/>
    <property type="match status" value="1"/>
</dbReference>
<dbReference type="InterPro" id="IPR008927">
    <property type="entry name" value="6-PGluconate_DH-like_C_sf"/>
</dbReference>
<name>A0A9P5MV20_9AGAM</name>
<proteinExistence type="inferred from homology"/>
<dbReference type="PIRSF" id="PIRSF000103">
    <property type="entry name" value="HIBADH"/>
    <property type="match status" value="1"/>
</dbReference>
<evidence type="ECO:0000259" key="10">
    <source>
        <dbReference type="Pfam" id="PF03446"/>
    </source>
</evidence>
<dbReference type="InterPro" id="IPR036291">
    <property type="entry name" value="NAD(P)-bd_dom_sf"/>
</dbReference>
<evidence type="ECO:0000313" key="13">
    <source>
        <dbReference type="Proteomes" id="UP000759537"/>
    </source>
</evidence>
<feature type="domain" description="6-phosphogluconate dehydrogenase NADP-binding" evidence="10">
    <location>
        <begin position="19"/>
        <end position="198"/>
    </location>
</feature>
<dbReference type="Gene3D" id="1.10.1040.10">
    <property type="entry name" value="N-(1-d-carboxylethyl)-l-norvaline Dehydrogenase, domain 2"/>
    <property type="match status" value="1"/>
</dbReference>